<dbReference type="AlphaFoldDB" id="A0A366M7V7"/>
<dbReference type="EMBL" id="QMEY01000001">
    <property type="protein sequence ID" value="RBQ21629.1"/>
    <property type="molecule type" value="Genomic_DNA"/>
</dbReference>
<sequence length="178" mass="20011">MWRVVFEVPEEVGVGPLFRCLFPKSIFAQYAAEYGIDPDDVDLLLDIVLHEFQMRPEQAAGRMPIPVPGRTNEDEARVAMLANLKTIKAQRDGGVVQRASPLRARGDMNATQDLLAPIRNTTRLDRQAVTDKQWEMDIIRHNRGVAVQRERFANGATAEEFGAALRALNQIGRKTSRD</sequence>
<protein>
    <submittedName>
        <fullName evidence="1">Uncharacterized protein</fullName>
    </submittedName>
</protein>
<name>A0A366M7V7_9ACTN</name>
<comment type="caution">
    <text evidence="1">The sequence shown here is derived from an EMBL/GenBank/DDBJ whole genome shotgun (WGS) entry which is preliminary data.</text>
</comment>
<keyword evidence="2" id="KW-1185">Reference proteome</keyword>
<evidence type="ECO:0000313" key="1">
    <source>
        <dbReference type="EMBL" id="RBQ21629.1"/>
    </source>
</evidence>
<accession>A0A366M7V7</accession>
<dbReference type="Proteomes" id="UP000253303">
    <property type="component" value="Unassembled WGS sequence"/>
</dbReference>
<evidence type="ECO:0000313" key="2">
    <source>
        <dbReference type="Proteomes" id="UP000253303"/>
    </source>
</evidence>
<proteinExistence type="predicted"/>
<gene>
    <name evidence="1" type="ORF">DP939_02650</name>
</gene>
<reference evidence="1 2" key="1">
    <citation type="submission" date="2018-06" db="EMBL/GenBank/DDBJ databases">
        <title>Sphaerisporangium craniellae sp. nov., isolated from a marine sponge in the South China Sea.</title>
        <authorList>
            <person name="Li L."/>
        </authorList>
    </citation>
    <scope>NUCLEOTIDE SEQUENCE [LARGE SCALE GENOMIC DNA]</scope>
    <source>
        <strain evidence="1 2">LHW63015</strain>
    </source>
</reference>
<organism evidence="1 2">
    <name type="scientific">Spongiactinospora rosea</name>
    <dbReference type="NCBI Taxonomy" id="2248750"/>
    <lineage>
        <taxon>Bacteria</taxon>
        <taxon>Bacillati</taxon>
        <taxon>Actinomycetota</taxon>
        <taxon>Actinomycetes</taxon>
        <taxon>Streptosporangiales</taxon>
        <taxon>Streptosporangiaceae</taxon>
        <taxon>Spongiactinospora</taxon>
    </lineage>
</organism>